<dbReference type="InterPro" id="IPR045864">
    <property type="entry name" value="aa-tRNA-synth_II/BPL/LPL"/>
</dbReference>
<evidence type="ECO:0000313" key="8">
    <source>
        <dbReference type="EMBL" id="CAF3703068.1"/>
    </source>
</evidence>
<reference evidence="8" key="1">
    <citation type="submission" date="2021-02" db="EMBL/GenBank/DDBJ databases">
        <authorList>
            <person name="Nowell W R."/>
        </authorList>
    </citation>
    <scope>NUCLEOTIDE SEQUENCE</scope>
</reference>
<keyword evidence="5" id="KW-0030">Aminoacyl-tRNA synthetase</keyword>
<evidence type="ECO:0000256" key="4">
    <source>
        <dbReference type="ARBA" id="ARBA00022917"/>
    </source>
</evidence>
<dbReference type="GO" id="GO:0006412">
    <property type="term" value="P:translation"/>
    <property type="evidence" value="ECO:0007669"/>
    <property type="project" value="UniProtKB-KW"/>
</dbReference>
<gene>
    <name evidence="7" type="ORF">OVA965_LOCUS10883</name>
    <name evidence="8" type="ORF">TMI583_LOCUS10879</name>
</gene>
<feature type="domain" description="Phenylalanyl-tRNA synthetase" evidence="6">
    <location>
        <begin position="67"/>
        <end position="181"/>
    </location>
</feature>
<evidence type="ECO:0000256" key="5">
    <source>
        <dbReference type="ARBA" id="ARBA00023146"/>
    </source>
</evidence>
<evidence type="ECO:0000313" key="7">
    <source>
        <dbReference type="EMBL" id="CAF0925967.1"/>
    </source>
</evidence>
<keyword evidence="2" id="KW-0547">Nucleotide-binding</keyword>
<dbReference type="SUPFAM" id="SSF55681">
    <property type="entry name" value="Class II aaRS and biotin synthetases"/>
    <property type="match status" value="1"/>
</dbReference>
<keyword evidence="3" id="KW-0067">ATP-binding</keyword>
<dbReference type="GO" id="GO:0000049">
    <property type="term" value="F:tRNA binding"/>
    <property type="evidence" value="ECO:0007669"/>
    <property type="project" value="InterPro"/>
</dbReference>
<proteinExistence type="predicted"/>
<dbReference type="Proteomes" id="UP000677228">
    <property type="component" value="Unassembled WGS sequence"/>
</dbReference>
<evidence type="ECO:0000313" key="9">
    <source>
        <dbReference type="Proteomes" id="UP000682733"/>
    </source>
</evidence>
<accession>A0A8S2I6H6</accession>
<dbReference type="GO" id="GO:0004812">
    <property type="term" value="F:aminoacyl-tRNA ligase activity"/>
    <property type="evidence" value="ECO:0007669"/>
    <property type="project" value="UniProtKB-KW"/>
</dbReference>
<name>A0A8S2I6H6_9BILA</name>
<dbReference type="Proteomes" id="UP000682733">
    <property type="component" value="Unassembled WGS sequence"/>
</dbReference>
<dbReference type="GO" id="GO:0005524">
    <property type="term" value="F:ATP binding"/>
    <property type="evidence" value="ECO:0007669"/>
    <property type="project" value="UniProtKB-KW"/>
</dbReference>
<evidence type="ECO:0000256" key="1">
    <source>
        <dbReference type="ARBA" id="ARBA00022598"/>
    </source>
</evidence>
<dbReference type="AlphaFoldDB" id="A0A8S2I6H6"/>
<keyword evidence="1" id="KW-0436">Ligase</keyword>
<dbReference type="InterPro" id="IPR002319">
    <property type="entry name" value="Phenylalanyl-tRNA_Synthase"/>
</dbReference>
<dbReference type="Pfam" id="PF01409">
    <property type="entry name" value="tRNA-synt_2d"/>
    <property type="match status" value="1"/>
</dbReference>
<dbReference type="EMBL" id="CAJNOK010004103">
    <property type="protein sequence ID" value="CAF0925967.1"/>
    <property type="molecule type" value="Genomic_DNA"/>
</dbReference>
<sequence length="182" mass="20790">MQPLFTSLELELKSTAPAERKQVGLRYRQLKEASLELKRSRLVELEAEILTQALKPPVVSPYVSAYRQSLGDLHPLTLTANRIVRFLERISFTVLEGEELVDPKLNFDKLNIPLSHPARSPQESFFAKNGNVLRTHVTSTTALQLALNREQSEVRVAAFGRVYRNDEDDATHSHQFMQLDFF</sequence>
<comment type="caution">
    <text evidence="8">The sequence shown here is derived from an EMBL/GenBank/DDBJ whole genome shotgun (WGS) entry which is preliminary data.</text>
</comment>
<dbReference type="Gene3D" id="3.30.930.10">
    <property type="entry name" value="Bira Bifunctional Protein, Domain 2"/>
    <property type="match status" value="1"/>
</dbReference>
<evidence type="ECO:0000259" key="6">
    <source>
        <dbReference type="Pfam" id="PF01409"/>
    </source>
</evidence>
<organism evidence="8 9">
    <name type="scientific">Didymodactylos carnosus</name>
    <dbReference type="NCBI Taxonomy" id="1234261"/>
    <lineage>
        <taxon>Eukaryota</taxon>
        <taxon>Metazoa</taxon>
        <taxon>Spiralia</taxon>
        <taxon>Gnathifera</taxon>
        <taxon>Rotifera</taxon>
        <taxon>Eurotatoria</taxon>
        <taxon>Bdelloidea</taxon>
        <taxon>Philodinida</taxon>
        <taxon>Philodinidae</taxon>
        <taxon>Didymodactylos</taxon>
    </lineage>
</organism>
<evidence type="ECO:0000256" key="2">
    <source>
        <dbReference type="ARBA" id="ARBA00022741"/>
    </source>
</evidence>
<dbReference type="EMBL" id="CAJOBA010004105">
    <property type="protein sequence ID" value="CAF3703068.1"/>
    <property type="molecule type" value="Genomic_DNA"/>
</dbReference>
<dbReference type="GO" id="GO:0043039">
    <property type="term" value="P:tRNA aminoacylation"/>
    <property type="evidence" value="ECO:0007669"/>
    <property type="project" value="InterPro"/>
</dbReference>
<keyword evidence="4" id="KW-0648">Protein biosynthesis</keyword>
<protein>
    <recommendedName>
        <fullName evidence="6">Phenylalanyl-tRNA synthetase domain-containing protein</fullName>
    </recommendedName>
</protein>
<evidence type="ECO:0000256" key="3">
    <source>
        <dbReference type="ARBA" id="ARBA00022840"/>
    </source>
</evidence>